<proteinExistence type="predicted"/>
<name>A0A2Z7CV70_9LAMI</name>
<sequence>MHMEQPITHENKDKRESPRLNNSLISHRGSKACYKFQKFSEICSTKIDHRQPTQRNMIPSTHERKEFILAQPMNEKAGPSCLI</sequence>
<dbReference type="AlphaFoldDB" id="A0A2Z7CV70"/>
<organism evidence="2 3">
    <name type="scientific">Dorcoceras hygrometricum</name>
    <dbReference type="NCBI Taxonomy" id="472368"/>
    <lineage>
        <taxon>Eukaryota</taxon>
        <taxon>Viridiplantae</taxon>
        <taxon>Streptophyta</taxon>
        <taxon>Embryophyta</taxon>
        <taxon>Tracheophyta</taxon>
        <taxon>Spermatophyta</taxon>
        <taxon>Magnoliopsida</taxon>
        <taxon>eudicotyledons</taxon>
        <taxon>Gunneridae</taxon>
        <taxon>Pentapetalae</taxon>
        <taxon>asterids</taxon>
        <taxon>lamiids</taxon>
        <taxon>Lamiales</taxon>
        <taxon>Gesneriaceae</taxon>
        <taxon>Didymocarpoideae</taxon>
        <taxon>Trichosporeae</taxon>
        <taxon>Loxocarpinae</taxon>
        <taxon>Dorcoceras</taxon>
    </lineage>
</organism>
<dbReference type="Proteomes" id="UP000250235">
    <property type="component" value="Unassembled WGS sequence"/>
</dbReference>
<feature type="compositionally biased region" description="Basic and acidic residues" evidence="1">
    <location>
        <begin position="1"/>
        <end position="18"/>
    </location>
</feature>
<evidence type="ECO:0000313" key="3">
    <source>
        <dbReference type="Proteomes" id="UP000250235"/>
    </source>
</evidence>
<keyword evidence="3" id="KW-1185">Reference proteome</keyword>
<dbReference type="EMBL" id="KQ993845">
    <property type="protein sequence ID" value="KZV48574.1"/>
    <property type="molecule type" value="Genomic_DNA"/>
</dbReference>
<evidence type="ECO:0000313" key="2">
    <source>
        <dbReference type="EMBL" id="KZV48574.1"/>
    </source>
</evidence>
<evidence type="ECO:0000256" key="1">
    <source>
        <dbReference type="SAM" id="MobiDB-lite"/>
    </source>
</evidence>
<accession>A0A2Z7CV70</accession>
<reference evidence="2 3" key="1">
    <citation type="journal article" date="2015" name="Proc. Natl. Acad. Sci. U.S.A.">
        <title>The resurrection genome of Boea hygrometrica: A blueprint for survival of dehydration.</title>
        <authorList>
            <person name="Xiao L."/>
            <person name="Yang G."/>
            <person name="Zhang L."/>
            <person name="Yang X."/>
            <person name="Zhao S."/>
            <person name="Ji Z."/>
            <person name="Zhou Q."/>
            <person name="Hu M."/>
            <person name="Wang Y."/>
            <person name="Chen M."/>
            <person name="Xu Y."/>
            <person name="Jin H."/>
            <person name="Xiao X."/>
            <person name="Hu G."/>
            <person name="Bao F."/>
            <person name="Hu Y."/>
            <person name="Wan P."/>
            <person name="Li L."/>
            <person name="Deng X."/>
            <person name="Kuang T."/>
            <person name="Xiang C."/>
            <person name="Zhu J.K."/>
            <person name="Oliver M.J."/>
            <person name="He Y."/>
        </authorList>
    </citation>
    <scope>NUCLEOTIDE SEQUENCE [LARGE SCALE GENOMIC DNA]</scope>
    <source>
        <strain evidence="3">cv. XS01</strain>
    </source>
</reference>
<protein>
    <submittedName>
        <fullName evidence="2">Uncharacterized protein</fullName>
    </submittedName>
</protein>
<feature type="region of interest" description="Disordered" evidence="1">
    <location>
        <begin position="1"/>
        <end position="22"/>
    </location>
</feature>
<gene>
    <name evidence="2" type="ORF">F511_21683</name>
</gene>